<evidence type="ECO:0000313" key="5">
    <source>
        <dbReference type="EMBL" id="MCI32345.1"/>
    </source>
</evidence>
<dbReference type="Proteomes" id="UP000265520">
    <property type="component" value="Unassembled WGS sequence"/>
</dbReference>
<dbReference type="GO" id="GO:0098662">
    <property type="term" value="P:inorganic cation transmembrane transport"/>
    <property type="evidence" value="ECO:0007669"/>
    <property type="project" value="TreeGrafter"/>
</dbReference>
<evidence type="ECO:0000256" key="3">
    <source>
        <dbReference type="ARBA" id="ARBA00022958"/>
    </source>
</evidence>
<organism evidence="5 6">
    <name type="scientific">Trifolium medium</name>
    <dbReference type="NCBI Taxonomy" id="97028"/>
    <lineage>
        <taxon>Eukaryota</taxon>
        <taxon>Viridiplantae</taxon>
        <taxon>Streptophyta</taxon>
        <taxon>Embryophyta</taxon>
        <taxon>Tracheophyta</taxon>
        <taxon>Spermatophyta</taxon>
        <taxon>Magnoliopsida</taxon>
        <taxon>eudicotyledons</taxon>
        <taxon>Gunneridae</taxon>
        <taxon>Pentapetalae</taxon>
        <taxon>rosids</taxon>
        <taxon>fabids</taxon>
        <taxon>Fabales</taxon>
        <taxon>Fabaceae</taxon>
        <taxon>Papilionoideae</taxon>
        <taxon>50 kb inversion clade</taxon>
        <taxon>NPAAA clade</taxon>
        <taxon>Hologalegina</taxon>
        <taxon>IRL clade</taxon>
        <taxon>Trifolieae</taxon>
        <taxon>Trifolium</taxon>
    </lineage>
</organism>
<dbReference type="GO" id="GO:0006885">
    <property type="term" value="P:regulation of pH"/>
    <property type="evidence" value="ECO:0007669"/>
    <property type="project" value="TreeGrafter"/>
</dbReference>
<dbReference type="GO" id="GO:0012505">
    <property type="term" value="C:endomembrane system"/>
    <property type="evidence" value="ECO:0007669"/>
    <property type="project" value="TreeGrafter"/>
</dbReference>
<dbReference type="GO" id="GO:0006813">
    <property type="term" value="P:potassium ion transport"/>
    <property type="evidence" value="ECO:0007669"/>
    <property type="project" value="UniProtKB-KW"/>
</dbReference>
<name>A0A392R9V6_9FABA</name>
<dbReference type="AlphaFoldDB" id="A0A392R9V6"/>
<evidence type="ECO:0000313" key="6">
    <source>
        <dbReference type="Proteomes" id="UP000265520"/>
    </source>
</evidence>
<keyword evidence="6" id="KW-1185">Reference proteome</keyword>
<dbReference type="PANTHER" id="PTHR32468">
    <property type="entry name" value="CATION/H + ANTIPORTER"/>
    <property type="match status" value="1"/>
</dbReference>
<dbReference type="InterPro" id="IPR050794">
    <property type="entry name" value="CPA2_transporter"/>
</dbReference>
<proteinExistence type="predicted"/>
<dbReference type="PANTHER" id="PTHR32468:SF92">
    <property type="entry name" value="CATION_H+ EXCHANGER 3"/>
    <property type="match status" value="1"/>
</dbReference>
<protein>
    <submittedName>
        <fullName evidence="5">Cation/H(+) antiporter 28-like</fullName>
    </submittedName>
</protein>
<evidence type="ECO:0000256" key="2">
    <source>
        <dbReference type="ARBA" id="ARBA00022538"/>
    </source>
</evidence>
<keyword evidence="2" id="KW-0633">Potassium transport</keyword>
<feature type="non-terminal residue" evidence="5">
    <location>
        <position position="101"/>
    </location>
</feature>
<sequence length="101" mass="11165">MSLQLLDPSSELRILLCLHGPDNISASINFMEITRGKSDPGILVYVTEMIELTNQIAVTVERGEGIETTNVKDKDVMEMRDTITSSFQAYIDDDGDGVTLK</sequence>
<evidence type="ECO:0000256" key="1">
    <source>
        <dbReference type="ARBA" id="ARBA00022448"/>
    </source>
</evidence>
<dbReference type="EMBL" id="LXQA010194721">
    <property type="protein sequence ID" value="MCI32345.1"/>
    <property type="molecule type" value="Genomic_DNA"/>
</dbReference>
<keyword evidence="3" id="KW-0630">Potassium</keyword>
<keyword evidence="4" id="KW-0406">Ion transport</keyword>
<accession>A0A392R9V6</accession>
<reference evidence="5 6" key="1">
    <citation type="journal article" date="2018" name="Front. Plant Sci.">
        <title>Red Clover (Trifolium pratense) and Zigzag Clover (T. medium) - A Picture of Genomic Similarities and Differences.</title>
        <authorList>
            <person name="Dluhosova J."/>
            <person name="Istvanek J."/>
            <person name="Nedelnik J."/>
            <person name="Repkova J."/>
        </authorList>
    </citation>
    <scope>NUCLEOTIDE SEQUENCE [LARGE SCALE GENOMIC DNA]</scope>
    <source>
        <strain evidence="6">cv. 10/8</strain>
        <tissue evidence="5">Leaf</tissue>
    </source>
</reference>
<keyword evidence="1" id="KW-0813">Transport</keyword>
<comment type="caution">
    <text evidence="5">The sequence shown here is derived from an EMBL/GenBank/DDBJ whole genome shotgun (WGS) entry which is preliminary data.</text>
</comment>
<evidence type="ECO:0000256" key="4">
    <source>
        <dbReference type="ARBA" id="ARBA00023065"/>
    </source>
</evidence>